<dbReference type="InterPro" id="IPR005814">
    <property type="entry name" value="Aminotrans_3"/>
</dbReference>
<dbReference type="Gene3D" id="3.90.1150.10">
    <property type="entry name" value="Aspartate Aminotransferase, domain 1"/>
    <property type="match status" value="1"/>
</dbReference>
<comment type="similarity">
    <text evidence="3">Belongs to the class-III pyridoxal-phosphate-dependent aminotransferase family.</text>
</comment>
<dbReference type="Proteomes" id="UP000252707">
    <property type="component" value="Unassembled WGS sequence"/>
</dbReference>
<evidence type="ECO:0000256" key="3">
    <source>
        <dbReference type="RuleBase" id="RU003560"/>
    </source>
</evidence>
<comment type="caution">
    <text evidence="4">The sequence shown here is derived from an EMBL/GenBank/DDBJ whole genome shotgun (WGS) entry which is preliminary data.</text>
</comment>
<evidence type="ECO:0000313" key="5">
    <source>
        <dbReference type="Proteomes" id="UP000252707"/>
    </source>
</evidence>
<accession>A0A369CJH6</accession>
<reference evidence="4 5" key="1">
    <citation type="submission" date="2018-07" db="EMBL/GenBank/DDBJ databases">
        <title>Genomic Encyclopedia of Type Strains, Phase IV (KMG-IV): sequencing the most valuable type-strain genomes for metagenomic binning, comparative biology and taxonomic classification.</title>
        <authorList>
            <person name="Goeker M."/>
        </authorList>
    </citation>
    <scope>NUCLEOTIDE SEQUENCE [LARGE SCALE GENOMIC DNA]</scope>
    <source>
        <strain evidence="4 5">DSM 26407</strain>
    </source>
</reference>
<organism evidence="4 5">
    <name type="scientific">Thioalbus denitrificans</name>
    <dbReference type="NCBI Taxonomy" id="547122"/>
    <lineage>
        <taxon>Bacteria</taxon>
        <taxon>Pseudomonadati</taxon>
        <taxon>Pseudomonadota</taxon>
        <taxon>Gammaproteobacteria</taxon>
        <taxon>Chromatiales</taxon>
        <taxon>Ectothiorhodospiraceae</taxon>
        <taxon>Thioalbus</taxon>
    </lineage>
</organism>
<dbReference type="Gene3D" id="3.40.640.10">
    <property type="entry name" value="Type I PLP-dependent aspartate aminotransferase-like (Major domain)"/>
    <property type="match status" value="1"/>
</dbReference>
<dbReference type="PANTHER" id="PTHR43713">
    <property type="entry name" value="GLUTAMATE-1-SEMIALDEHYDE 2,1-AMINOMUTASE"/>
    <property type="match status" value="1"/>
</dbReference>
<evidence type="ECO:0000313" key="4">
    <source>
        <dbReference type="EMBL" id="RCX33225.1"/>
    </source>
</evidence>
<keyword evidence="5" id="KW-1185">Reference proteome</keyword>
<keyword evidence="2 3" id="KW-0663">Pyridoxal phosphate</keyword>
<dbReference type="InterPro" id="IPR015422">
    <property type="entry name" value="PyrdxlP-dep_Trfase_small"/>
</dbReference>
<dbReference type="CDD" id="cd00610">
    <property type="entry name" value="OAT_like"/>
    <property type="match status" value="1"/>
</dbReference>
<gene>
    <name evidence="4" type="ORF">DFQ59_101526</name>
</gene>
<dbReference type="Pfam" id="PF00202">
    <property type="entry name" value="Aminotran_3"/>
    <property type="match status" value="1"/>
</dbReference>
<dbReference type="PANTHER" id="PTHR43713:SF3">
    <property type="entry name" value="GLUTAMATE-1-SEMIALDEHYDE 2,1-AMINOMUTASE 1, CHLOROPLASTIC-RELATED"/>
    <property type="match status" value="1"/>
</dbReference>
<evidence type="ECO:0000256" key="2">
    <source>
        <dbReference type="ARBA" id="ARBA00022898"/>
    </source>
</evidence>
<dbReference type="InterPro" id="IPR015421">
    <property type="entry name" value="PyrdxlP-dep_Trfase_major"/>
</dbReference>
<protein>
    <submittedName>
        <fullName evidence="4">Glutamate-1-semialdehyde 2,1-aminomutase</fullName>
    </submittedName>
</protein>
<dbReference type="GO" id="GO:0030170">
    <property type="term" value="F:pyridoxal phosphate binding"/>
    <property type="evidence" value="ECO:0007669"/>
    <property type="project" value="InterPro"/>
</dbReference>
<dbReference type="RefSeq" id="WP_170142001.1">
    <property type="nucleotide sequence ID" value="NZ_QPJY01000001.1"/>
</dbReference>
<dbReference type="AlphaFoldDB" id="A0A369CJH6"/>
<dbReference type="GO" id="GO:0008483">
    <property type="term" value="F:transaminase activity"/>
    <property type="evidence" value="ECO:0007669"/>
    <property type="project" value="InterPro"/>
</dbReference>
<sequence length="459" mass="48717">MPLTSHGGYPSEAARYRERTPRSAALMAEAVRHLPGGDTRSTLFYPPYPLFIKHGEGCWLTDVDGHRLLDLSSNHTALVHGNRNPGVLAAVADQLTHGSCFPGPSATQVELAGLIHGRIPSVERLRFTNSGTEATLNAVRAARAFTGRGRFAKMEGGYHGSQDPMMVSTHPDPAAAGPLDCPRAVPSSLGLAPGTLEEVLVLPFNAVAETRALIEAHADGLAAVIVEPVQGSAGMIPAEPAFLAMLREVTAAHGILLIFDEVVCFRLAPGGAQAWYGIRPDLTCLGKMIGGGFPLGVFGGRADVMAQFDPREQVPRVPHPGSLNANPVSLRAGISALEQLDAGACDRINRLGERLRAGLQSLFDAHRLSARVTGAGSLFGIHFTGAPVRSYREVMGADPGRRHTLFLGLLNEGVMLDPRGAGCVSTAMGETEVERFLAATRRVLERIDLRQEPVGPGRS</sequence>
<dbReference type="SUPFAM" id="SSF53383">
    <property type="entry name" value="PLP-dependent transferases"/>
    <property type="match status" value="1"/>
</dbReference>
<dbReference type="InterPro" id="IPR015424">
    <property type="entry name" value="PyrdxlP-dep_Trfase"/>
</dbReference>
<proteinExistence type="inferred from homology"/>
<evidence type="ECO:0000256" key="1">
    <source>
        <dbReference type="ARBA" id="ARBA00001933"/>
    </source>
</evidence>
<comment type="cofactor">
    <cofactor evidence="1">
        <name>pyridoxal 5'-phosphate</name>
        <dbReference type="ChEBI" id="CHEBI:597326"/>
    </cofactor>
</comment>
<dbReference type="EMBL" id="QPJY01000001">
    <property type="protein sequence ID" value="RCX33225.1"/>
    <property type="molecule type" value="Genomic_DNA"/>
</dbReference>
<name>A0A369CJH6_9GAMM</name>